<comment type="caution">
    <text evidence="1">The sequence shown here is derived from an EMBL/GenBank/DDBJ whole genome shotgun (WGS) entry which is preliminary data.</text>
</comment>
<reference evidence="1" key="2">
    <citation type="submission" date="2020-09" db="EMBL/GenBank/DDBJ databases">
        <title>Reference genome assembly for Australian Ascochyta lentis isolate Al4.</title>
        <authorList>
            <person name="Lee R.C."/>
            <person name="Farfan-Caceres L.M."/>
            <person name="Debler J.W."/>
            <person name="Williams A.H."/>
            <person name="Henares B.M."/>
        </authorList>
    </citation>
    <scope>NUCLEOTIDE SEQUENCE</scope>
    <source>
        <strain evidence="1">Al4</strain>
    </source>
</reference>
<evidence type="ECO:0000313" key="1">
    <source>
        <dbReference type="EMBL" id="KAF9692208.1"/>
    </source>
</evidence>
<accession>A0A8H7IZ99</accession>
<reference evidence="1" key="1">
    <citation type="submission" date="2018-12" db="EMBL/GenBank/DDBJ databases">
        <authorList>
            <person name="Syme R.A."/>
            <person name="Farfan-Caceres L."/>
            <person name="Lichtenzveig J."/>
        </authorList>
    </citation>
    <scope>NUCLEOTIDE SEQUENCE</scope>
    <source>
        <strain evidence="1">Al4</strain>
    </source>
</reference>
<dbReference type="Proteomes" id="UP000651452">
    <property type="component" value="Unassembled WGS sequence"/>
</dbReference>
<keyword evidence="2" id="KW-1185">Reference proteome</keyword>
<name>A0A8H7IZ99_9PLEO</name>
<organism evidence="1 2">
    <name type="scientific">Ascochyta lentis</name>
    <dbReference type="NCBI Taxonomy" id="205686"/>
    <lineage>
        <taxon>Eukaryota</taxon>
        <taxon>Fungi</taxon>
        <taxon>Dikarya</taxon>
        <taxon>Ascomycota</taxon>
        <taxon>Pezizomycotina</taxon>
        <taxon>Dothideomycetes</taxon>
        <taxon>Pleosporomycetidae</taxon>
        <taxon>Pleosporales</taxon>
        <taxon>Pleosporineae</taxon>
        <taxon>Didymellaceae</taxon>
        <taxon>Ascochyta</taxon>
    </lineage>
</organism>
<gene>
    <name evidence="1" type="ORF">EKO04_010089</name>
</gene>
<dbReference type="OrthoDB" id="3796275at2759"/>
<evidence type="ECO:0000313" key="2">
    <source>
        <dbReference type="Proteomes" id="UP000651452"/>
    </source>
</evidence>
<protein>
    <submittedName>
        <fullName evidence="1">Uncharacterized protein</fullName>
    </submittedName>
</protein>
<dbReference type="EMBL" id="RZGK01000019">
    <property type="protein sequence ID" value="KAF9692208.1"/>
    <property type="molecule type" value="Genomic_DNA"/>
</dbReference>
<sequence length="200" mass="22521">MASHQTVQLPKFYLNADGMLRGRIPDLNIGHEGIQTVRPDIVAKLQINGEEQVRMVEELNFYTTVDLGDMVIAAMGGSTTRLCAILGQVMWYMIEYKTRYAFISNYNETVFLLYNSANLIGEQKPCLYFSKVIHHSHTVHEASSTISVRLGIFYLIHKTYSSNANDWRINDAEADYLDSIAVENLAKSNSPAQQRPAGRG</sequence>
<proteinExistence type="predicted"/>
<dbReference type="AlphaFoldDB" id="A0A8H7IZ99"/>